<protein>
    <submittedName>
        <fullName evidence="2">Uncharacterized protein</fullName>
    </submittedName>
</protein>
<feature type="compositionally biased region" description="Polar residues" evidence="1">
    <location>
        <begin position="1"/>
        <end position="14"/>
    </location>
</feature>
<evidence type="ECO:0000313" key="2">
    <source>
        <dbReference type="EMBL" id="GIY98232.1"/>
    </source>
</evidence>
<evidence type="ECO:0000256" key="1">
    <source>
        <dbReference type="SAM" id="MobiDB-lite"/>
    </source>
</evidence>
<sequence length="115" mass="12935">MDSEDQSSAASPTDVSHDPGVRSLTLLTSLSSVPPSSGGGRTASLERPRMPLGNPFQNRNSECEITPFQELVYVSKMSDWHLASRYISPTFWKYKQPESNDARLEKNSIFFIRIR</sequence>
<accession>A0AAV4XT71</accession>
<feature type="region of interest" description="Disordered" evidence="1">
    <location>
        <begin position="1"/>
        <end position="60"/>
    </location>
</feature>
<keyword evidence="3" id="KW-1185">Reference proteome</keyword>
<evidence type="ECO:0000313" key="3">
    <source>
        <dbReference type="Proteomes" id="UP001054945"/>
    </source>
</evidence>
<dbReference type="Proteomes" id="UP001054945">
    <property type="component" value="Unassembled WGS sequence"/>
</dbReference>
<gene>
    <name evidence="2" type="ORF">CEXT_493421</name>
</gene>
<dbReference type="EMBL" id="BPLR01018270">
    <property type="protein sequence ID" value="GIY98232.1"/>
    <property type="molecule type" value="Genomic_DNA"/>
</dbReference>
<comment type="caution">
    <text evidence="2">The sequence shown here is derived from an EMBL/GenBank/DDBJ whole genome shotgun (WGS) entry which is preliminary data.</text>
</comment>
<reference evidence="2 3" key="1">
    <citation type="submission" date="2021-06" db="EMBL/GenBank/DDBJ databases">
        <title>Caerostris extrusa draft genome.</title>
        <authorList>
            <person name="Kono N."/>
            <person name="Arakawa K."/>
        </authorList>
    </citation>
    <scope>NUCLEOTIDE SEQUENCE [LARGE SCALE GENOMIC DNA]</scope>
</reference>
<dbReference type="AlphaFoldDB" id="A0AAV4XT71"/>
<organism evidence="2 3">
    <name type="scientific">Caerostris extrusa</name>
    <name type="common">Bark spider</name>
    <name type="synonym">Caerostris bankana</name>
    <dbReference type="NCBI Taxonomy" id="172846"/>
    <lineage>
        <taxon>Eukaryota</taxon>
        <taxon>Metazoa</taxon>
        <taxon>Ecdysozoa</taxon>
        <taxon>Arthropoda</taxon>
        <taxon>Chelicerata</taxon>
        <taxon>Arachnida</taxon>
        <taxon>Araneae</taxon>
        <taxon>Araneomorphae</taxon>
        <taxon>Entelegynae</taxon>
        <taxon>Araneoidea</taxon>
        <taxon>Araneidae</taxon>
        <taxon>Caerostris</taxon>
    </lineage>
</organism>
<name>A0AAV4XT71_CAEEX</name>
<proteinExistence type="predicted"/>
<feature type="compositionally biased region" description="Low complexity" evidence="1">
    <location>
        <begin position="21"/>
        <end position="36"/>
    </location>
</feature>